<dbReference type="GO" id="GO:0003700">
    <property type="term" value="F:DNA-binding transcription factor activity"/>
    <property type="evidence" value="ECO:0007669"/>
    <property type="project" value="TreeGrafter"/>
</dbReference>
<dbReference type="NCBIfam" id="TIGR00738">
    <property type="entry name" value="rrf2_super"/>
    <property type="match status" value="1"/>
</dbReference>
<dbReference type="InterPro" id="IPR036388">
    <property type="entry name" value="WH-like_DNA-bd_sf"/>
</dbReference>
<name>A0A4Q7MW83_9BURK</name>
<dbReference type="PANTHER" id="PTHR33221">
    <property type="entry name" value="WINGED HELIX-TURN-HELIX TRANSCRIPTIONAL REGULATOR, RRF2 FAMILY"/>
    <property type="match status" value="1"/>
</dbReference>
<dbReference type="Gene3D" id="1.10.10.10">
    <property type="entry name" value="Winged helix-like DNA-binding domain superfamily/Winged helix DNA-binding domain"/>
    <property type="match status" value="1"/>
</dbReference>
<organism evidence="2 3">
    <name type="scientific">Kerstersia gyiorum</name>
    <dbReference type="NCBI Taxonomy" id="206506"/>
    <lineage>
        <taxon>Bacteria</taxon>
        <taxon>Pseudomonadati</taxon>
        <taxon>Pseudomonadota</taxon>
        <taxon>Betaproteobacteria</taxon>
        <taxon>Burkholderiales</taxon>
        <taxon>Alcaligenaceae</taxon>
        <taxon>Kerstersia</taxon>
    </lineage>
</organism>
<sequence length="187" mass="20048">MRLTLKTDYALRTLMYLGQQRGRLTSIASVAEFYGISENHLVKVVHELGRKGFIETLRGKGGGIRLLRQPSDIIIGDVVRAMEDDMALVACFGPQEPERACLLTDSCSLQGLLHQALRAFMATLDARSLADMLGHASAQRAEGMIPLQDVMREIQAQRPGKTSAPAVVDDASGSTVVGAAGQPGDTA</sequence>
<gene>
    <name evidence="2" type="ORF">EV679_0482</name>
</gene>
<dbReference type="PROSITE" id="PS51197">
    <property type="entry name" value="HTH_RRF2_2"/>
    <property type="match status" value="1"/>
</dbReference>
<dbReference type="AlphaFoldDB" id="A0A4Q7MW83"/>
<dbReference type="Proteomes" id="UP000292039">
    <property type="component" value="Unassembled WGS sequence"/>
</dbReference>
<reference evidence="2 3" key="1">
    <citation type="submission" date="2019-02" db="EMBL/GenBank/DDBJ databases">
        <title>Genomic Encyclopedia of Type Strains, Phase IV (KMG-IV): sequencing the most valuable type-strain genomes for metagenomic binning, comparative biology and taxonomic classification.</title>
        <authorList>
            <person name="Goeker M."/>
        </authorList>
    </citation>
    <scope>NUCLEOTIDE SEQUENCE [LARGE SCALE GENOMIC DNA]</scope>
    <source>
        <strain evidence="2 3">DSM 16618</strain>
    </source>
</reference>
<evidence type="ECO:0000256" key="1">
    <source>
        <dbReference type="ARBA" id="ARBA00023125"/>
    </source>
</evidence>
<comment type="caution">
    <text evidence="2">The sequence shown here is derived from an EMBL/GenBank/DDBJ whole genome shotgun (WGS) entry which is preliminary data.</text>
</comment>
<protein>
    <submittedName>
        <fullName evidence="2">BadM/Rrf2 family transcriptional regulator</fullName>
    </submittedName>
</protein>
<dbReference type="EMBL" id="SGWZ01000001">
    <property type="protein sequence ID" value="RZS73291.1"/>
    <property type="molecule type" value="Genomic_DNA"/>
</dbReference>
<dbReference type="InterPro" id="IPR036390">
    <property type="entry name" value="WH_DNA-bd_sf"/>
</dbReference>
<accession>A0A4Q7MW83</accession>
<keyword evidence="1" id="KW-0238">DNA-binding</keyword>
<dbReference type="RefSeq" id="WP_068367607.1">
    <property type="nucleotide sequence ID" value="NZ_CBCSEB010000022.1"/>
</dbReference>
<dbReference type="GO" id="GO:0005829">
    <property type="term" value="C:cytosol"/>
    <property type="evidence" value="ECO:0007669"/>
    <property type="project" value="TreeGrafter"/>
</dbReference>
<dbReference type="PANTHER" id="PTHR33221:SF4">
    <property type="entry name" value="HTH-TYPE TRANSCRIPTIONAL REPRESSOR NSRR"/>
    <property type="match status" value="1"/>
</dbReference>
<dbReference type="SUPFAM" id="SSF46785">
    <property type="entry name" value="Winged helix' DNA-binding domain"/>
    <property type="match status" value="1"/>
</dbReference>
<evidence type="ECO:0000313" key="3">
    <source>
        <dbReference type="Proteomes" id="UP000292039"/>
    </source>
</evidence>
<dbReference type="OrthoDB" id="9795923at2"/>
<proteinExistence type="predicted"/>
<dbReference type="InterPro" id="IPR000944">
    <property type="entry name" value="Tscrpt_reg_Rrf2"/>
</dbReference>
<dbReference type="Pfam" id="PF02082">
    <property type="entry name" value="Rrf2"/>
    <property type="match status" value="1"/>
</dbReference>
<evidence type="ECO:0000313" key="2">
    <source>
        <dbReference type="EMBL" id="RZS73291.1"/>
    </source>
</evidence>
<dbReference type="GO" id="GO:0003677">
    <property type="term" value="F:DNA binding"/>
    <property type="evidence" value="ECO:0007669"/>
    <property type="project" value="UniProtKB-KW"/>
</dbReference>